<evidence type="ECO:0000313" key="15">
    <source>
        <dbReference type="EMBL" id="URQ63056.1"/>
    </source>
</evidence>
<dbReference type="GO" id="GO:0006310">
    <property type="term" value="P:DNA recombination"/>
    <property type="evidence" value="ECO:0007669"/>
    <property type="project" value="InterPro"/>
</dbReference>
<keyword evidence="9 12" id="KW-0238">DNA-binding</keyword>
<dbReference type="AlphaFoldDB" id="A0A9Q8TXY4"/>
<evidence type="ECO:0000256" key="10">
    <source>
        <dbReference type="ARBA" id="ARBA00023235"/>
    </source>
</evidence>
<dbReference type="Gene3D" id="3.40.50.300">
    <property type="entry name" value="P-loop containing nucleotide triphosphate hydrolases"/>
    <property type="match status" value="2"/>
</dbReference>
<keyword evidence="10 12" id="KW-0413">Isomerase</keyword>
<evidence type="ECO:0000256" key="4">
    <source>
        <dbReference type="ARBA" id="ARBA00022741"/>
    </source>
</evidence>
<feature type="binding site" evidence="12">
    <location>
        <position position="394"/>
    </location>
    <ligand>
        <name>Zn(2+)</name>
        <dbReference type="ChEBI" id="CHEBI:29105"/>
        <label>2</label>
    </ligand>
</feature>
<evidence type="ECO:0000256" key="7">
    <source>
        <dbReference type="ARBA" id="ARBA00022833"/>
    </source>
</evidence>
<dbReference type="Pfam" id="PF00271">
    <property type="entry name" value="Helicase_C"/>
    <property type="match status" value="1"/>
</dbReference>
<dbReference type="InterPro" id="IPR027417">
    <property type="entry name" value="P-loop_NTPase"/>
</dbReference>
<comment type="catalytic activity">
    <reaction evidence="12">
        <text>Couples ATP hydrolysis with the unwinding of duplex DNA by translocating in the 3'-5' direction.</text>
        <dbReference type="EC" id="5.6.2.4"/>
    </reaction>
</comment>
<accession>A0A9Q8TXY4</accession>
<keyword evidence="3 12" id="KW-0479">Metal-binding</keyword>
<organism evidence="15 16">
    <name type="scientific">SAR86 cluster bacterium</name>
    <dbReference type="NCBI Taxonomy" id="2030880"/>
    <lineage>
        <taxon>Bacteria</taxon>
        <taxon>Pseudomonadati</taxon>
        <taxon>Pseudomonadota</taxon>
        <taxon>Gammaproteobacteria</taxon>
        <taxon>SAR86 cluster</taxon>
    </lineage>
</organism>
<dbReference type="PROSITE" id="PS51192">
    <property type="entry name" value="HELICASE_ATP_BIND_1"/>
    <property type="match status" value="1"/>
</dbReference>
<feature type="binding site" evidence="12">
    <location>
        <position position="407"/>
    </location>
    <ligand>
        <name>Zn(2+)</name>
        <dbReference type="ChEBI" id="CHEBI:29105"/>
        <label>1</label>
    </ligand>
</feature>
<dbReference type="GO" id="GO:0003677">
    <property type="term" value="F:DNA binding"/>
    <property type="evidence" value="ECO:0007669"/>
    <property type="project" value="UniProtKB-UniRule"/>
</dbReference>
<keyword evidence="4 12" id="KW-0547">Nucleotide-binding</keyword>
<protein>
    <recommendedName>
        <fullName evidence="12">Replication restart protein PriA</fullName>
    </recommendedName>
    <alternativeName>
        <fullName evidence="12">ATP-dependent DNA helicase PriA</fullName>
        <ecNumber evidence="12">5.6.2.4</ecNumber>
    </alternativeName>
    <alternativeName>
        <fullName evidence="12">DNA 3'-5' helicase PriA</fullName>
    </alternativeName>
</protein>
<evidence type="ECO:0000259" key="13">
    <source>
        <dbReference type="PROSITE" id="PS51192"/>
    </source>
</evidence>
<dbReference type="EC" id="5.6.2.4" evidence="12"/>
<dbReference type="GO" id="GO:0006270">
    <property type="term" value="P:DNA replication initiation"/>
    <property type="evidence" value="ECO:0007669"/>
    <property type="project" value="TreeGrafter"/>
</dbReference>
<dbReference type="EMBL" id="CP097966">
    <property type="protein sequence ID" value="URQ63056.1"/>
    <property type="molecule type" value="Genomic_DNA"/>
</dbReference>
<dbReference type="GO" id="GO:0008270">
    <property type="term" value="F:zinc ion binding"/>
    <property type="evidence" value="ECO:0007669"/>
    <property type="project" value="UniProtKB-UniRule"/>
</dbReference>
<dbReference type="SMART" id="SM00490">
    <property type="entry name" value="HELICc"/>
    <property type="match status" value="1"/>
</dbReference>
<dbReference type="FunFam" id="3.40.50.300:FF:000489">
    <property type="entry name" value="Primosome assembly protein PriA"/>
    <property type="match status" value="1"/>
</dbReference>
<feature type="binding site" evidence="12">
    <location>
        <position position="367"/>
    </location>
    <ligand>
        <name>Zn(2+)</name>
        <dbReference type="ChEBI" id="CHEBI:29105"/>
        <label>1</label>
    </ligand>
</feature>
<dbReference type="Gene3D" id="3.40.1440.60">
    <property type="entry name" value="PriA, 3(prime) DNA-binding domain"/>
    <property type="match status" value="1"/>
</dbReference>
<dbReference type="InterPro" id="IPR041222">
    <property type="entry name" value="PriA_3primeBD"/>
</dbReference>
<evidence type="ECO:0000256" key="2">
    <source>
        <dbReference type="ARBA" id="ARBA00022705"/>
    </source>
</evidence>
<dbReference type="SMART" id="SM00487">
    <property type="entry name" value="DEXDc"/>
    <property type="match status" value="1"/>
</dbReference>
<proteinExistence type="inferred from homology"/>
<dbReference type="InterPro" id="IPR042115">
    <property type="entry name" value="PriA_3primeBD_sf"/>
</dbReference>
<keyword evidence="2 12" id="KW-0235">DNA replication</keyword>
<comment type="cofactor">
    <cofactor evidence="12">
        <name>Zn(2+)</name>
        <dbReference type="ChEBI" id="CHEBI:29105"/>
    </cofactor>
    <text evidence="12">Binds 2 zinc ions per subunit.</text>
</comment>
<evidence type="ECO:0000259" key="14">
    <source>
        <dbReference type="PROSITE" id="PS51194"/>
    </source>
</evidence>
<feature type="binding site" evidence="12">
    <location>
        <position position="364"/>
    </location>
    <ligand>
        <name>Zn(2+)</name>
        <dbReference type="ChEBI" id="CHEBI:29105"/>
        <label>1</label>
    </ligand>
</feature>
<feature type="binding site" evidence="12">
    <location>
        <position position="376"/>
    </location>
    <ligand>
        <name>Zn(2+)</name>
        <dbReference type="ChEBI" id="CHEBI:29105"/>
        <label>2</label>
    </ligand>
</feature>
<evidence type="ECO:0000256" key="11">
    <source>
        <dbReference type="ARBA" id="ARBA00048988"/>
    </source>
</evidence>
<evidence type="ECO:0000256" key="12">
    <source>
        <dbReference type="HAMAP-Rule" id="MF_00983"/>
    </source>
</evidence>
<dbReference type="GO" id="GO:0016787">
    <property type="term" value="F:hydrolase activity"/>
    <property type="evidence" value="ECO:0007669"/>
    <property type="project" value="UniProtKB-KW"/>
</dbReference>
<dbReference type="Proteomes" id="UP001056381">
    <property type="component" value="Chromosome"/>
</dbReference>
<dbReference type="InterPro" id="IPR041236">
    <property type="entry name" value="PriA_C"/>
</dbReference>
<dbReference type="NCBIfam" id="TIGR00595">
    <property type="entry name" value="priA"/>
    <property type="match status" value="1"/>
</dbReference>
<comment type="similarity">
    <text evidence="12">Belongs to the helicase family. PriA subfamily.</text>
</comment>
<name>A0A9Q8TXY4_9GAMM</name>
<keyword evidence="1 12" id="KW-0639">Primosome</keyword>
<dbReference type="PANTHER" id="PTHR30580">
    <property type="entry name" value="PRIMOSOMAL PROTEIN N"/>
    <property type="match status" value="1"/>
</dbReference>
<dbReference type="GO" id="GO:0006302">
    <property type="term" value="P:double-strand break repair"/>
    <property type="evidence" value="ECO:0007669"/>
    <property type="project" value="InterPro"/>
</dbReference>
<dbReference type="GO" id="GO:0006269">
    <property type="term" value="P:DNA replication, synthesis of primer"/>
    <property type="evidence" value="ECO:0007669"/>
    <property type="project" value="UniProtKB-KW"/>
</dbReference>
<evidence type="ECO:0000256" key="6">
    <source>
        <dbReference type="ARBA" id="ARBA00022806"/>
    </source>
</evidence>
<sequence>MKFVKVAIARPLRKTFTYKNLLPNENIVGKRVFIEFHRKKIVGVVVQMCSNVDEEFEIKQIISVLDETTLFESNFLKKIKDISQKFFFPMGELLSLFTPNLMRKPKHSDELQKYKIDDTKFEITNNFLKKLTDEQKLAVKNIQNSKKQEHLIFGVTSSGKTEVYKHLIYDEFKKNNSAIILVPEIFLAPKIYEEFKESFGENVFLYHSNLTELQRYKIWLNCQKKSPKIIVGTRSALFLMPKNTNIIVFDEEHDQSFKQQDKLRYDAKSLAKELYQNSKIIYSSATPSFKLLQKVKDKEIDVSKLFKRIGETPTPDIFIESINKTKLVGGISETLINKINLNHKAGNQTLILINRRGYAPVYLCNSCGWIAKSNCCESSLVYHREEKRLKCHRCQSSWGLPDNCPECNKNDFEVKGVGTQQVELNLKHTFPNIDILRIDSDSVSGKLRRESTLEKIEDKNPKILIGTQLLAKGHDFQKISLIIILNLDFGLFGADVHLQEQTIQLLIQAAGRAGRSGIKSEVILQSRISHHPLFKKVKSGSYELISQDILSEREKLNLFPFTKLIYLKAEDSNLKKINEFLVRAKEKLSKKNVEVYGPFEGPVSKVGYKYRMFCIIQSNNDKDLHNSASGLINALDKEKRTISNWVLDVDPINVT</sequence>
<dbReference type="GO" id="GO:1990077">
    <property type="term" value="C:primosome complex"/>
    <property type="evidence" value="ECO:0007669"/>
    <property type="project" value="UniProtKB-UniRule"/>
</dbReference>
<dbReference type="Pfam" id="PF18074">
    <property type="entry name" value="PriA_C"/>
    <property type="match status" value="1"/>
</dbReference>
<keyword evidence="5 12" id="KW-0378">Hydrolase</keyword>
<dbReference type="PROSITE" id="PS51194">
    <property type="entry name" value="HELICASE_CTER"/>
    <property type="match status" value="1"/>
</dbReference>
<feature type="domain" description="Helicase C-terminal" evidence="14">
    <location>
        <begin position="399"/>
        <end position="562"/>
    </location>
</feature>
<feature type="binding site" evidence="12">
    <location>
        <position position="404"/>
    </location>
    <ligand>
        <name>Zn(2+)</name>
        <dbReference type="ChEBI" id="CHEBI:29105"/>
        <label>1</label>
    </ligand>
</feature>
<dbReference type="GO" id="GO:0005524">
    <property type="term" value="F:ATP binding"/>
    <property type="evidence" value="ECO:0007669"/>
    <property type="project" value="UniProtKB-UniRule"/>
</dbReference>
<gene>
    <name evidence="12 15" type="primary">priA</name>
    <name evidence="15" type="ORF">M9B40_04865</name>
</gene>
<comment type="caution">
    <text evidence="12">Lacks conserved residue(s) required for the propagation of feature annotation.</text>
</comment>
<dbReference type="InterPro" id="IPR014001">
    <property type="entry name" value="Helicase_ATP-bd"/>
</dbReference>
<reference evidence="15" key="1">
    <citation type="submission" date="2022-05" db="EMBL/GenBank/DDBJ databases">
        <title>Single-amplified genomics reveal most streamlined microbe among free-living bacteria.</title>
        <authorList>
            <person name="Roda-Garcia J."/>
            <person name="Haro-Moreno J.M."/>
            <person name="Rodriguez-Valera F."/>
            <person name="Almagro-Moreno S."/>
            <person name="Lopez-Perez M."/>
        </authorList>
    </citation>
    <scope>NUCLEOTIDE SEQUENCE</scope>
    <source>
        <strain evidence="15">TMED112-D2-2</strain>
    </source>
</reference>
<dbReference type="Pfam" id="PF00270">
    <property type="entry name" value="DEAD"/>
    <property type="match status" value="1"/>
</dbReference>
<comment type="catalytic activity">
    <reaction evidence="11 12">
        <text>ATP + H2O = ADP + phosphate + H(+)</text>
        <dbReference type="Rhea" id="RHEA:13065"/>
        <dbReference type="ChEBI" id="CHEBI:15377"/>
        <dbReference type="ChEBI" id="CHEBI:15378"/>
        <dbReference type="ChEBI" id="CHEBI:30616"/>
        <dbReference type="ChEBI" id="CHEBI:43474"/>
        <dbReference type="ChEBI" id="CHEBI:456216"/>
        <dbReference type="EC" id="5.6.2.4"/>
    </reaction>
</comment>
<comment type="subunit">
    <text evidence="12">Component of the replication restart primosome.</text>
</comment>
<dbReference type="Pfam" id="PF17764">
    <property type="entry name" value="PriA_3primeBD"/>
    <property type="match status" value="1"/>
</dbReference>
<evidence type="ECO:0000256" key="3">
    <source>
        <dbReference type="ARBA" id="ARBA00022723"/>
    </source>
</evidence>
<dbReference type="InterPro" id="IPR005259">
    <property type="entry name" value="PriA"/>
</dbReference>
<keyword evidence="7 12" id="KW-0862">Zinc</keyword>
<dbReference type="InterPro" id="IPR011545">
    <property type="entry name" value="DEAD/DEAH_box_helicase_dom"/>
</dbReference>
<dbReference type="GO" id="GO:0043138">
    <property type="term" value="F:3'-5' DNA helicase activity"/>
    <property type="evidence" value="ECO:0007669"/>
    <property type="project" value="UniProtKB-EC"/>
</dbReference>
<dbReference type="SUPFAM" id="SSF52540">
    <property type="entry name" value="P-loop containing nucleoside triphosphate hydrolases"/>
    <property type="match status" value="1"/>
</dbReference>
<dbReference type="InterPro" id="IPR001650">
    <property type="entry name" value="Helicase_C-like"/>
</dbReference>
<evidence type="ECO:0000313" key="16">
    <source>
        <dbReference type="Proteomes" id="UP001056381"/>
    </source>
</evidence>
<dbReference type="HAMAP" id="MF_00983">
    <property type="entry name" value="PriA"/>
    <property type="match status" value="1"/>
</dbReference>
<evidence type="ECO:0000256" key="8">
    <source>
        <dbReference type="ARBA" id="ARBA00022840"/>
    </source>
</evidence>
<feature type="domain" description="Helicase ATP-binding" evidence="13">
    <location>
        <begin position="141"/>
        <end position="305"/>
    </location>
</feature>
<comment type="function">
    <text evidence="12">Initiates the restart of stalled replication forks, which reloads the replicative helicase on sites other than the origin of replication. Recognizes and binds to abandoned replication forks and remodels them to uncover a helicase loading site. Promotes assembly of the primosome at these replication forks.</text>
</comment>
<dbReference type="PANTHER" id="PTHR30580:SF0">
    <property type="entry name" value="PRIMOSOMAL PROTEIN N"/>
    <property type="match status" value="1"/>
</dbReference>
<keyword evidence="6 12" id="KW-0347">Helicase</keyword>
<keyword evidence="8 12" id="KW-0067">ATP-binding</keyword>
<keyword evidence="16" id="KW-1185">Reference proteome</keyword>
<evidence type="ECO:0000256" key="1">
    <source>
        <dbReference type="ARBA" id="ARBA00022515"/>
    </source>
</evidence>
<evidence type="ECO:0000256" key="5">
    <source>
        <dbReference type="ARBA" id="ARBA00022801"/>
    </source>
</evidence>
<feature type="binding site" evidence="12">
    <location>
        <position position="391"/>
    </location>
    <ligand>
        <name>Zn(2+)</name>
        <dbReference type="ChEBI" id="CHEBI:29105"/>
        <label>2</label>
    </ligand>
</feature>
<evidence type="ECO:0000256" key="9">
    <source>
        <dbReference type="ARBA" id="ARBA00023125"/>
    </source>
</evidence>